<dbReference type="NCBIfam" id="NF005495">
    <property type="entry name" value="PRK07109.1"/>
    <property type="match status" value="1"/>
</dbReference>
<reference evidence="6" key="1">
    <citation type="submission" date="2020-08" db="EMBL/GenBank/DDBJ databases">
        <authorList>
            <person name="Hu Y."/>
            <person name="Nguyen S.V."/>
            <person name="Li F."/>
            <person name="Fanning S."/>
        </authorList>
    </citation>
    <scope>NUCLEOTIDE SEQUENCE</scope>
    <source>
        <strain evidence="6">SYSU D8009</strain>
    </source>
</reference>
<evidence type="ECO:0000256" key="1">
    <source>
        <dbReference type="ARBA" id="ARBA00006484"/>
    </source>
</evidence>
<evidence type="ECO:0000313" key="6">
    <source>
        <dbReference type="EMBL" id="MBC4018504.1"/>
    </source>
</evidence>
<organism evidence="6 7">
    <name type="scientific">Siccirubricoccus deserti</name>
    <dbReference type="NCBI Taxonomy" id="2013562"/>
    <lineage>
        <taxon>Bacteria</taxon>
        <taxon>Pseudomonadati</taxon>
        <taxon>Pseudomonadota</taxon>
        <taxon>Alphaproteobacteria</taxon>
        <taxon>Acetobacterales</taxon>
        <taxon>Roseomonadaceae</taxon>
        <taxon>Siccirubricoccus</taxon>
    </lineage>
</organism>
<keyword evidence="2" id="KW-0560">Oxidoreductase</keyword>
<proteinExistence type="inferred from homology"/>
<dbReference type="PANTHER" id="PTHR44196">
    <property type="entry name" value="DEHYDROGENASE/REDUCTASE SDR FAMILY MEMBER 7B"/>
    <property type="match status" value="1"/>
</dbReference>
<dbReference type="EMBL" id="JACOMF010000059">
    <property type="protein sequence ID" value="MBC4018504.1"/>
    <property type="molecule type" value="Genomic_DNA"/>
</dbReference>
<evidence type="ECO:0000313" key="7">
    <source>
        <dbReference type="Proteomes" id="UP000600101"/>
    </source>
</evidence>
<keyword evidence="7" id="KW-1185">Reference proteome</keyword>
<comment type="caution">
    <text evidence="6">The sequence shown here is derived from an EMBL/GenBank/DDBJ whole genome shotgun (WGS) entry which is preliminary data.</text>
</comment>
<protein>
    <submittedName>
        <fullName evidence="6">SDR family NAD(P)-dependent oxidoreductase</fullName>
    </submittedName>
</protein>
<evidence type="ECO:0000259" key="5">
    <source>
        <dbReference type="SMART" id="SM00822"/>
    </source>
</evidence>
<dbReference type="AlphaFoldDB" id="A0A9X0UF28"/>
<evidence type="ECO:0000256" key="2">
    <source>
        <dbReference type="ARBA" id="ARBA00023002"/>
    </source>
</evidence>
<feature type="compositionally biased region" description="Basic residues" evidence="4">
    <location>
        <begin position="294"/>
        <end position="307"/>
    </location>
</feature>
<name>A0A9X0UF28_9PROT</name>
<dbReference type="GO" id="GO:0016020">
    <property type="term" value="C:membrane"/>
    <property type="evidence" value="ECO:0007669"/>
    <property type="project" value="TreeGrafter"/>
</dbReference>
<dbReference type="Pfam" id="PF00106">
    <property type="entry name" value="adh_short"/>
    <property type="match status" value="1"/>
</dbReference>
<feature type="region of interest" description="Disordered" evidence="4">
    <location>
        <begin position="257"/>
        <end position="307"/>
    </location>
</feature>
<dbReference type="PRINTS" id="PR00080">
    <property type="entry name" value="SDRFAMILY"/>
</dbReference>
<dbReference type="InterPro" id="IPR036291">
    <property type="entry name" value="NAD(P)-bd_dom_sf"/>
</dbReference>
<dbReference type="SUPFAM" id="SSF51735">
    <property type="entry name" value="NAD(P)-binding Rossmann-fold domains"/>
    <property type="match status" value="1"/>
</dbReference>
<feature type="compositionally biased region" description="Low complexity" evidence="4">
    <location>
        <begin position="257"/>
        <end position="292"/>
    </location>
</feature>
<dbReference type="SMART" id="SM00822">
    <property type="entry name" value="PKS_KR"/>
    <property type="match status" value="1"/>
</dbReference>
<evidence type="ECO:0000256" key="3">
    <source>
        <dbReference type="RuleBase" id="RU000363"/>
    </source>
</evidence>
<dbReference type="Gene3D" id="3.40.50.720">
    <property type="entry name" value="NAD(P)-binding Rossmann-like Domain"/>
    <property type="match status" value="1"/>
</dbReference>
<dbReference type="Proteomes" id="UP000600101">
    <property type="component" value="Unassembled WGS sequence"/>
</dbReference>
<feature type="domain" description="Ketoreductase" evidence="5">
    <location>
        <begin position="12"/>
        <end position="197"/>
    </location>
</feature>
<dbReference type="PANTHER" id="PTHR44196:SF1">
    <property type="entry name" value="DEHYDROGENASE_REDUCTASE SDR FAMILY MEMBER 7B"/>
    <property type="match status" value="1"/>
</dbReference>
<dbReference type="InterPro" id="IPR002347">
    <property type="entry name" value="SDR_fam"/>
</dbReference>
<comment type="similarity">
    <text evidence="1 3">Belongs to the short-chain dehydrogenases/reductases (SDR) family.</text>
</comment>
<sequence>MSGVRLKPLSRQTIVITGATSGIGLATTRMATERGAAVVLAARNEDALRRLAEEIRGRGGRVEYQVADVADPVQVDAVAAMAVKAFGGFDSWINDAGAFIYGRMEDVSLTDQRRLFDVTYWGVVHGTLAAARHLRERGGAIVNVGSVLGDRAIALQGPYCAAKGAVRNATDAFRMDFEGEGLPISVTLIKPGPIDTPFMEHARNATGTKGTRNPPPAYHPRVAARAILHACETPVRDLYVGTAGWLTSLGGALAPRLDAPAPDRSAAPRTGPGAAPPAGCRAPATRPSAGRGSWRGRHGRHGRSGPP</sequence>
<accession>A0A9X0UF28</accession>
<dbReference type="InterPro" id="IPR057326">
    <property type="entry name" value="KR_dom"/>
</dbReference>
<evidence type="ECO:0000256" key="4">
    <source>
        <dbReference type="SAM" id="MobiDB-lite"/>
    </source>
</evidence>
<dbReference type="PRINTS" id="PR00081">
    <property type="entry name" value="GDHRDH"/>
</dbReference>
<gene>
    <name evidence="6" type="ORF">H7965_24825</name>
</gene>
<dbReference type="GO" id="GO:0016491">
    <property type="term" value="F:oxidoreductase activity"/>
    <property type="evidence" value="ECO:0007669"/>
    <property type="project" value="UniProtKB-KW"/>
</dbReference>